<dbReference type="Proteomes" id="UP000002985">
    <property type="component" value="Unassembled WGS sequence"/>
</dbReference>
<evidence type="ECO:0000313" key="2">
    <source>
        <dbReference type="Proteomes" id="UP000002985"/>
    </source>
</evidence>
<keyword evidence="2" id="KW-1185">Reference proteome</keyword>
<dbReference type="STRING" id="247490.KSU1_B0652"/>
<name>I3IIG4_9BACT</name>
<dbReference type="OrthoDB" id="5522160at2"/>
<gene>
    <name evidence="1" type="ORF">KSU1_B0652</name>
</gene>
<organism evidence="1 2">
    <name type="scientific">Candidatus Jettenia caeni</name>
    <dbReference type="NCBI Taxonomy" id="247490"/>
    <lineage>
        <taxon>Bacteria</taxon>
        <taxon>Pseudomonadati</taxon>
        <taxon>Planctomycetota</taxon>
        <taxon>Candidatus Brocadiia</taxon>
        <taxon>Candidatus Brocadiales</taxon>
        <taxon>Candidatus Brocadiaceae</taxon>
        <taxon>Candidatus Jettenia</taxon>
    </lineage>
</organism>
<protein>
    <submittedName>
        <fullName evidence="1">Uncharacterized protein</fullName>
    </submittedName>
</protein>
<dbReference type="AlphaFoldDB" id="I3IIG4"/>
<sequence>MFSEEGRELLKYLVECALPGGIELYGKTDGVEYTFEGVMGLAPDWEDEGLTPEQERWVSACMLARTNYFGKHVEISMRSPLKDAPVSLRTTPEQEEERVFSLYEGDFFGNIFLEPPVAGVCKGERTPEQELDSILDDRVCTELDTGTTFEDPPRTFCGFILTGDCNGKNAHVINGQVYREVISVYLKPIGKKGQSDKPLKTR</sequence>
<comment type="caution">
    <text evidence="1">The sequence shown here is derived from an EMBL/GenBank/DDBJ whole genome shotgun (WGS) entry which is preliminary data.</text>
</comment>
<proteinExistence type="predicted"/>
<evidence type="ECO:0000313" key="1">
    <source>
        <dbReference type="EMBL" id="GAB61509.1"/>
    </source>
</evidence>
<reference evidence="1 2" key="1">
    <citation type="journal article" date="2012" name="FEBS Lett.">
        <title>Anammox organism KSU-1 expresses a NirK-type copper-containing nitrite reductase instead of a NirS-type with cytochrome cd1.</title>
        <authorList>
            <person name="Hira D."/>
            <person name="Toh H."/>
            <person name="Migita C.T."/>
            <person name="Okubo H."/>
            <person name="Nishiyama T."/>
            <person name="Hattori M."/>
            <person name="Furukawa K."/>
            <person name="Fujii T."/>
        </authorList>
    </citation>
    <scope>NUCLEOTIDE SEQUENCE [LARGE SCALE GENOMIC DNA]</scope>
</reference>
<dbReference type="EMBL" id="BAFH01000002">
    <property type="protein sequence ID" value="GAB61509.1"/>
    <property type="molecule type" value="Genomic_DNA"/>
</dbReference>
<dbReference type="eggNOG" id="COG5184">
    <property type="taxonomic scope" value="Bacteria"/>
</dbReference>
<accession>I3IIG4</accession>